<dbReference type="SUPFAM" id="SSF160544">
    <property type="entry name" value="EscU C-terminal domain-like"/>
    <property type="match status" value="1"/>
</dbReference>
<keyword evidence="11 13" id="KW-1006">Bacterial flagellum protein export</keyword>
<comment type="similarity">
    <text evidence="2 13">Belongs to the type III secretion exporter family.</text>
</comment>
<dbReference type="NCBIfam" id="TIGR00328">
    <property type="entry name" value="flhB"/>
    <property type="match status" value="1"/>
</dbReference>
<sequence length="377" mass="41890">MAEDDDDRTEAASGRRITEARNKGQVPTSKELSTFLGLAGGVIGLIIFSDRLIQAFKQLLINGLTFDWKLDQQTSQMTENLLRKSMDMLIAFAPWLGVVVLAAIIGPFLLHGWLFTFTPLAPDLKKLNPLNGLKRMFALSSLVELFKAVLKSSLIGGIAILALWHERDVLIELSRMESALAYATVWSIGIKIVLYGILGMLLVAAVDVPYQIWQYYKSMRMTKQEVKDEAKEAEGNPQIKGKIRALQREAARRRMMKNVPTASVIVTNPTHYAVAILYNDKMETPKVVAKGASLIAERIIDIGKENKVPVLRTPPFARALYKHAELEADIPAPLFTATAEIFAYLYHLKVYEQSGGSTPILPTKLSIPEDMIPPGED</sequence>
<evidence type="ECO:0000256" key="1">
    <source>
        <dbReference type="ARBA" id="ARBA00004651"/>
    </source>
</evidence>
<dbReference type="Pfam" id="PF01312">
    <property type="entry name" value="Bac_export_2"/>
    <property type="match status" value="1"/>
</dbReference>
<comment type="caution">
    <text evidence="14">The sequence shown here is derived from an EMBL/GenBank/DDBJ whole genome shotgun (WGS) entry which is preliminary data.</text>
</comment>
<name>A0ABS8D683_9NEIS</name>
<dbReference type="InterPro" id="IPR006135">
    <property type="entry name" value="T3SS_substrate_exporter"/>
</dbReference>
<keyword evidence="14" id="KW-0969">Cilium</keyword>
<comment type="function">
    <text evidence="12 13">Required for formation of the rod structure in the basal body of the flagellar apparatus. Together with FliI and FliH, may constitute the export apparatus of flagellin.</text>
</comment>
<evidence type="ECO:0000256" key="7">
    <source>
        <dbReference type="ARBA" id="ARBA00022795"/>
    </source>
</evidence>
<dbReference type="InterPro" id="IPR029025">
    <property type="entry name" value="T3SS_substrate_exporter_C"/>
</dbReference>
<feature type="transmembrane region" description="Helical" evidence="13">
    <location>
        <begin position="136"/>
        <end position="164"/>
    </location>
</feature>
<reference evidence="14" key="1">
    <citation type="submission" date="2021-10" db="EMBL/GenBank/DDBJ databases">
        <title>The complete genome sequence of Leeia sp. TBRC 13508.</title>
        <authorList>
            <person name="Charoenyingcharoen P."/>
            <person name="Yukphan P."/>
        </authorList>
    </citation>
    <scope>NUCLEOTIDE SEQUENCE</scope>
    <source>
        <strain evidence="14">TBRC 13508</strain>
    </source>
</reference>
<feature type="transmembrane region" description="Helical" evidence="13">
    <location>
        <begin position="89"/>
        <end position="116"/>
    </location>
</feature>
<keyword evidence="7 13" id="KW-1005">Bacterial flagellum biogenesis</keyword>
<evidence type="ECO:0000256" key="10">
    <source>
        <dbReference type="ARBA" id="ARBA00023136"/>
    </source>
</evidence>
<dbReference type="RefSeq" id="WP_227180483.1">
    <property type="nucleotide sequence ID" value="NZ_JAJBZT010000004.1"/>
</dbReference>
<feature type="transmembrane region" description="Helical" evidence="13">
    <location>
        <begin position="185"/>
        <end position="206"/>
    </location>
</feature>
<dbReference type="EMBL" id="JAJBZT010000004">
    <property type="protein sequence ID" value="MCB6183705.1"/>
    <property type="molecule type" value="Genomic_DNA"/>
</dbReference>
<dbReference type="Proteomes" id="UP001165395">
    <property type="component" value="Unassembled WGS sequence"/>
</dbReference>
<evidence type="ECO:0000256" key="2">
    <source>
        <dbReference type="ARBA" id="ARBA00010690"/>
    </source>
</evidence>
<dbReference type="Gene3D" id="3.40.1690.10">
    <property type="entry name" value="secretion proteins EscU"/>
    <property type="match status" value="1"/>
</dbReference>
<keyword evidence="8 13" id="KW-0653">Protein transport</keyword>
<dbReference type="PANTHER" id="PTHR30531">
    <property type="entry name" value="FLAGELLAR BIOSYNTHETIC PROTEIN FLHB"/>
    <property type="match status" value="1"/>
</dbReference>
<keyword evidence="14" id="KW-0282">Flagellum</keyword>
<keyword evidence="9 13" id="KW-1133">Transmembrane helix</keyword>
<evidence type="ECO:0000256" key="6">
    <source>
        <dbReference type="ARBA" id="ARBA00022692"/>
    </source>
</evidence>
<protein>
    <recommendedName>
        <fullName evidence="3 13">Flagellar biosynthetic protein FlhB</fullName>
    </recommendedName>
</protein>
<keyword evidence="14" id="KW-0966">Cell projection</keyword>
<keyword evidence="10 13" id="KW-0472">Membrane</keyword>
<evidence type="ECO:0000256" key="8">
    <source>
        <dbReference type="ARBA" id="ARBA00022927"/>
    </source>
</evidence>
<evidence type="ECO:0000256" key="4">
    <source>
        <dbReference type="ARBA" id="ARBA00022448"/>
    </source>
</evidence>
<gene>
    <name evidence="13 14" type="primary">flhB</name>
    <name evidence="14" type="ORF">LIN78_09095</name>
</gene>
<keyword evidence="4 13" id="KW-0813">Transport</keyword>
<evidence type="ECO:0000256" key="11">
    <source>
        <dbReference type="ARBA" id="ARBA00023225"/>
    </source>
</evidence>
<evidence type="ECO:0000313" key="15">
    <source>
        <dbReference type="Proteomes" id="UP001165395"/>
    </source>
</evidence>
<evidence type="ECO:0000256" key="3">
    <source>
        <dbReference type="ARBA" id="ARBA00021622"/>
    </source>
</evidence>
<organism evidence="14 15">
    <name type="scientific">Leeia speluncae</name>
    <dbReference type="NCBI Taxonomy" id="2884804"/>
    <lineage>
        <taxon>Bacteria</taxon>
        <taxon>Pseudomonadati</taxon>
        <taxon>Pseudomonadota</taxon>
        <taxon>Betaproteobacteria</taxon>
        <taxon>Neisseriales</taxon>
        <taxon>Leeiaceae</taxon>
        <taxon>Leeia</taxon>
    </lineage>
</organism>
<evidence type="ECO:0000256" key="13">
    <source>
        <dbReference type="RuleBase" id="RU364091"/>
    </source>
</evidence>
<proteinExistence type="inferred from homology"/>
<feature type="transmembrane region" description="Helical" evidence="13">
    <location>
        <begin position="32"/>
        <end position="49"/>
    </location>
</feature>
<dbReference type="PANTHER" id="PTHR30531:SF12">
    <property type="entry name" value="FLAGELLAR BIOSYNTHETIC PROTEIN FLHB"/>
    <property type="match status" value="1"/>
</dbReference>
<evidence type="ECO:0000256" key="12">
    <source>
        <dbReference type="ARBA" id="ARBA00025078"/>
    </source>
</evidence>
<evidence type="ECO:0000256" key="5">
    <source>
        <dbReference type="ARBA" id="ARBA00022475"/>
    </source>
</evidence>
<evidence type="ECO:0000313" key="14">
    <source>
        <dbReference type="EMBL" id="MCB6183705.1"/>
    </source>
</evidence>
<keyword evidence="5 13" id="KW-1003">Cell membrane</keyword>
<comment type="subcellular location">
    <subcellularLocation>
        <location evidence="1">Cell membrane</location>
        <topology evidence="1">Multi-pass membrane protein</topology>
    </subcellularLocation>
</comment>
<dbReference type="InterPro" id="IPR006136">
    <property type="entry name" value="FlhB"/>
</dbReference>
<accession>A0ABS8D683</accession>
<dbReference type="PRINTS" id="PR00950">
    <property type="entry name" value="TYPE3IMSPROT"/>
</dbReference>
<keyword evidence="15" id="KW-1185">Reference proteome</keyword>
<evidence type="ECO:0000256" key="9">
    <source>
        <dbReference type="ARBA" id="ARBA00022989"/>
    </source>
</evidence>
<keyword evidence="6 13" id="KW-0812">Transmembrane</keyword>